<feature type="domain" description="HTH araC/xylS-type" evidence="4">
    <location>
        <begin position="218"/>
        <end position="316"/>
    </location>
</feature>
<dbReference type="Pfam" id="PF01965">
    <property type="entry name" value="DJ-1_PfpI"/>
    <property type="match status" value="1"/>
</dbReference>
<dbReference type="PROSITE" id="PS00041">
    <property type="entry name" value="HTH_ARAC_FAMILY_1"/>
    <property type="match status" value="1"/>
</dbReference>
<dbReference type="Proteomes" id="UP000005615">
    <property type="component" value="Unassembled WGS sequence"/>
</dbReference>
<dbReference type="InterPro" id="IPR002818">
    <property type="entry name" value="DJ-1/PfpI"/>
</dbReference>
<dbReference type="InterPro" id="IPR009057">
    <property type="entry name" value="Homeodomain-like_sf"/>
</dbReference>
<evidence type="ECO:0000256" key="1">
    <source>
        <dbReference type="ARBA" id="ARBA00023015"/>
    </source>
</evidence>
<keyword evidence="3" id="KW-0804">Transcription</keyword>
<accession>F3KY74</accession>
<name>F3KY74_9GAMM</name>
<dbReference type="PANTHER" id="PTHR43280:SF2">
    <property type="entry name" value="HTH-TYPE TRANSCRIPTIONAL REGULATOR EXSA"/>
    <property type="match status" value="1"/>
</dbReference>
<keyword evidence="6" id="KW-1185">Reference proteome</keyword>
<dbReference type="CDD" id="cd03136">
    <property type="entry name" value="GATase1_AraC_ArgR_like"/>
    <property type="match status" value="1"/>
</dbReference>
<evidence type="ECO:0000313" key="6">
    <source>
        <dbReference type="Proteomes" id="UP000005615"/>
    </source>
</evidence>
<dbReference type="AlphaFoldDB" id="F3KY74"/>
<dbReference type="Gene3D" id="1.10.10.60">
    <property type="entry name" value="Homeodomain-like"/>
    <property type="match status" value="1"/>
</dbReference>
<comment type="caution">
    <text evidence="5">The sequence shown here is derived from an EMBL/GenBank/DDBJ whole genome shotgun (WGS) entry which is preliminary data.</text>
</comment>
<dbReference type="eggNOG" id="COG4977">
    <property type="taxonomic scope" value="Bacteria"/>
</dbReference>
<keyword evidence="2" id="KW-0238">DNA-binding</keyword>
<dbReference type="STRING" id="2518989.IMCC3088_1242"/>
<evidence type="ECO:0000259" key="4">
    <source>
        <dbReference type="PROSITE" id="PS01124"/>
    </source>
</evidence>
<dbReference type="PANTHER" id="PTHR43280">
    <property type="entry name" value="ARAC-FAMILY TRANSCRIPTIONAL REGULATOR"/>
    <property type="match status" value="1"/>
</dbReference>
<keyword evidence="1" id="KW-0805">Transcription regulation</keyword>
<sequence>MAKVNVGFILQPNFSLVAFTGALDALVTANLVSPEPVFAYQTYGLSSAVTMSDVGIEIAANGTLKSLETDFSSFDVLIVCGGLRCSLSEYSPLSHILKSFDKQGGLLGGLWNGAVALAHANLLSHQECAIHPDNHALMKEQFPQVRVSRNTLVVTQHRATCTGPASALEMMLKLIARYRGAEIVRAIREILSCDITSADQDAIPLQMADDPTLPEPLREVLELMRKNIEEPLTLVELADHSQVSRRQMERLFHAHLDSSPSRYYLELRLRHAKRLLTQTNESITNVAIACGFVSISHFNNCFKDSFGMTPGASRARSVAGKTAAES</sequence>
<dbReference type="InterPro" id="IPR018062">
    <property type="entry name" value="HTH_AraC-typ_CS"/>
</dbReference>
<dbReference type="InterPro" id="IPR029062">
    <property type="entry name" value="Class_I_gatase-like"/>
</dbReference>
<evidence type="ECO:0000256" key="2">
    <source>
        <dbReference type="ARBA" id="ARBA00023125"/>
    </source>
</evidence>
<dbReference type="OrthoDB" id="9803764at2"/>
<dbReference type="InterPro" id="IPR020449">
    <property type="entry name" value="Tscrpt_reg_AraC-type_HTH"/>
</dbReference>
<protein>
    <submittedName>
        <fullName evidence="5">Transcriptional regulator, AraC family</fullName>
    </submittedName>
</protein>
<dbReference type="PRINTS" id="PR00032">
    <property type="entry name" value="HTHARAC"/>
</dbReference>
<dbReference type="RefSeq" id="WP_009574351.1">
    <property type="nucleotide sequence ID" value="NZ_AEIG01000002.1"/>
</dbReference>
<evidence type="ECO:0000256" key="3">
    <source>
        <dbReference type="ARBA" id="ARBA00023163"/>
    </source>
</evidence>
<dbReference type="SUPFAM" id="SSF46689">
    <property type="entry name" value="Homeodomain-like"/>
    <property type="match status" value="2"/>
</dbReference>
<dbReference type="InterPro" id="IPR018060">
    <property type="entry name" value="HTH_AraC"/>
</dbReference>
<dbReference type="GO" id="GO:0043565">
    <property type="term" value="F:sequence-specific DNA binding"/>
    <property type="evidence" value="ECO:0007669"/>
    <property type="project" value="InterPro"/>
</dbReference>
<dbReference type="Gene3D" id="3.40.50.880">
    <property type="match status" value="1"/>
</dbReference>
<dbReference type="SMART" id="SM00342">
    <property type="entry name" value="HTH_ARAC"/>
    <property type="match status" value="1"/>
</dbReference>
<dbReference type="EMBL" id="AEIG01000002">
    <property type="protein sequence ID" value="EGG30930.1"/>
    <property type="molecule type" value="Genomic_DNA"/>
</dbReference>
<proteinExistence type="predicted"/>
<gene>
    <name evidence="5" type="ORF">IMCC3088_1242</name>
</gene>
<reference evidence="5 6" key="1">
    <citation type="journal article" date="2011" name="J. Bacteriol.">
        <title>Genome sequence of strain IMCC3088, a proteorhodopsin-containing marine bacterium belonging to the OM60/NOR5 clade.</title>
        <authorList>
            <person name="Jang Y."/>
            <person name="Oh H.M."/>
            <person name="Kang I."/>
            <person name="Lee K."/>
            <person name="Yang S.J."/>
            <person name="Cho J.C."/>
        </authorList>
    </citation>
    <scope>NUCLEOTIDE SEQUENCE [LARGE SCALE GENOMIC DNA]</scope>
    <source>
        <strain evidence="5 6">IMCC3088</strain>
    </source>
</reference>
<dbReference type="PROSITE" id="PS01124">
    <property type="entry name" value="HTH_ARAC_FAMILY_2"/>
    <property type="match status" value="1"/>
</dbReference>
<evidence type="ECO:0000313" key="5">
    <source>
        <dbReference type="EMBL" id="EGG30930.1"/>
    </source>
</evidence>
<organism evidence="5 6">
    <name type="scientific">Aequoribacter fuscus</name>
    <dbReference type="NCBI Taxonomy" id="2518989"/>
    <lineage>
        <taxon>Bacteria</taxon>
        <taxon>Pseudomonadati</taxon>
        <taxon>Pseudomonadota</taxon>
        <taxon>Gammaproteobacteria</taxon>
        <taxon>Cellvibrionales</taxon>
        <taxon>Halieaceae</taxon>
        <taxon>Aequoribacter</taxon>
    </lineage>
</organism>
<dbReference type="SUPFAM" id="SSF52317">
    <property type="entry name" value="Class I glutamine amidotransferase-like"/>
    <property type="match status" value="1"/>
</dbReference>
<dbReference type="GO" id="GO:0003700">
    <property type="term" value="F:DNA-binding transcription factor activity"/>
    <property type="evidence" value="ECO:0007669"/>
    <property type="project" value="InterPro"/>
</dbReference>
<dbReference type="Pfam" id="PF12833">
    <property type="entry name" value="HTH_18"/>
    <property type="match status" value="1"/>
</dbReference>